<dbReference type="Proteomes" id="UP001159363">
    <property type="component" value="Chromosome 9"/>
</dbReference>
<organism evidence="2 3">
    <name type="scientific">Dryococelus australis</name>
    <dbReference type="NCBI Taxonomy" id="614101"/>
    <lineage>
        <taxon>Eukaryota</taxon>
        <taxon>Metazoa</taxon>
        <taxon>Ecdysozoa</taxon>
        <taxon>Arthropoda</taxon>
        <taxon>Hexapoda</taxon>
        <taxon>Insecta</taxon>
        <taxon>Pterygota</taxon>
        <taxon>Neoptera</taxon>
        <taxon>Polyneoptera</taxon>
        <taxon>Phasmatodea</taxon>
        <taxon>Verophasmatodea</taxon>
        <taxon>Anareolatae</taxon>
        <taxon>Phasmatidae</taxon>
        <taxon>Eurycanthinae</taxon>
        <taxon>Dryococelus</taxon>
    </lineage>
</organism>
<evidence type="ECO:0000256" key="1">
    <source>
        <dbReference type="SAM" id="Phobius"/>
    </source>
</evidence>
<reference evidence="2 3" key="1">
    <citation type="submission" date="2023-02" db="EMBL/GenBank/DDBJ databases">
        <title>LHISI_Scaffold_Assembly.</title>
        <authorList>
            <person name="Stuart O.P."/>
            <person name="Cleave R."/>
            <person name="Magrath M.J.L."/>
            <person name="Mikheyev A.S."/>
        </authorList>
    </citation>
    <scope>NUCLEOTIDE SEQUENCE [LARGE SCALE GENOMIC DNA]</scope>
    <source>
        <strain evidence="2">Daus_M_001</strain>
        <tissue evidence="2">Leg muscle</tissue>
    </source>
</reference>
<gene>
    <name evidence="2" type="ORF">PR048_024397</name>
</gene>
<accession>A0ABQ9GNI9</accession>
<dbReference type="EMBL" id="JARBHB010000010">
    <property type="protein sequence ID" value="KAJ8873579.1"/>
    <property type="molecule type" value="Genomic_DNA"/>
</dbReference>
<name>A0ABQ9GNI9_9NEOP</name>
<evidence type="ECO:0000313" key="2">
    <source>
        <dbReference type="EMBL" id="KAJ8873579.1"/>
    </source>
</evidence>
<sequence length="440" mass="49174">MGKRTDELQTDGRRMVEPSFMRLYREKGYLQRFCLLILALLSEHMIVSMTKLPYFVFTEIDSVLRHHALRFRVLTIQSRSEGAIRATLTLTPSGSSLLCASKECGVSVVTLYCANQICNSGVLLQAMKAHRLNYALNWSSSRRVTRRDWTPAIAIRPVVSASADPRRDTQRCNRTYLDLPPTAPLTSGLANCRRSRSLPIAFKQRAMYCFSLLNVCYFDEAREYGHSLELSGDGALNALSNVTLIAPRPAKFALFSGDTLNFKLTYLFNEIVIGPYSSWHVLSNSTPINEHFTITYSNHVQASQKESDFISMQKPMENRSRLEYIHHWAAVVWQIDYSPPTWANRVRFLAGAAPGLSHLGIMPGDAAGRGVFSGISRFPALSFQCCSILTFRHPPLALKISKSPSTLTADNQCAADIGMFANNSVESILQDINLENFAGL</sequence>
<feature type="transmembrane region" description="Helical" evidence="1">
    <location>
        <begin position="29"/>
        <end position="47"/>
    </location>
</feature>
<keyword evidence="3" id="KW-1185">Reference proteome</keyword>
<keyword evidence="1" id="KW-0812">Transmembrane</keyword>
<proteinExistence type="predicted"/>
<comment type="caution">
    <text evidence="2">The sequence shown here is derived from an EMBL/GenBank/DDBJ whole genome shotgun (WGS) entry which is preliminary data.</text>
</comment>
<keyword evidence="1" id="KW-0472">Membrane</keyword>
<keyword evidence="1" id="KW-1133">Transmembrane helix</keyword>
<evidence type="ECO:0000313" key="3">
    <source>
        <dbReference type="Proteomes" id="UP001159363"/>
    </source>
</evidence>
<protein>
    <submittedName>
        <fullName evidence="2">Uncharacterized protein</fullName>
    </submittedName>
</protein>